<evidence type="ECO:0000313" key="4">
    <source>
        <dbReference type="EMBL" id="CDI06309.1"/>
    </source>
</evidence>
<reference evidence="4 5" key="1">
    <citation type="journal article" date="2013" name="PLoS ONE">
        <title>Enrichment and Genome Sequence of the Group I.1a Ammonia-Oxidizing Archaeon ?Ca. Nitrosotenuis uzonensis? Representing a Clade Globally.</title>
        <authorList>
            <person name="Lebedeva E.V."/>
            <person name="Hatzenpichler R."/>
            <person name="Pelletier E."/>
            <person name="Schuster N."/>
            <person name="Hauzmayer S."/>
            <person name="Bulaev A."/>
            <person name="Grigor'eva N.V."/>
            <person name="Galushko A."/>
            <person name="Schmid M."/>
            <person name="Palatinszky M."/>
            <person name="Le Paslier D."/>
            <person name="Daims H."/>
            <person name="Wagner M."/>
        </authorList>
    </citation>
    <scope>NUCLEOTIDE SEQUENCE [LARGE SCALE GENOMIC DNA]</scope>
    <source>
        <strain evidence="4 5">N4</strain>
    </source>
</reference>
<dbReference type="GO" id="GO:0097367">
    <property type="term" value="F:carbohydrate derivative binding"/>
    <property type="evidence" value="ECO:0007669"/>
    <property type="project" value="InterPro"/>
</dbReference>
<dbReference type="Proteomes" id="UP000018159">
    <property type="component" value="Unassembled WGS sequence"/>
</dbReference>
<dbReference type="CDD" id="cd05017">
    <property type="entry name" value="SIS_PGI_PMI_1"/>
    <property type="match status" value="1"/>
</dbReference>
<dbReference type="EMBL" id="CBTY010000009">
    <property type="protein sequence ID" value="CDI06309.1"/>
    <property type="molecule type" value="Genomic_DNA"/>
</dbReference>
<dbReference type="GO" id="GO:0004347">
    <property type="term" value="F:glucose-6-phosphate isomerase activity"/>
    <property type="evidence" value="ECO:0007669"/>
    <property type="project" value="InterPro"/>
</dbReference>
<evidence type="ECO:0000256" key="1">
    <source>
        <dbReference type="ARBA" id="ARBA00010523"/>
    </source>
</evidence>
<feature type="domain" description="SIS" evidence="3">
    <location>
        <begin position="35"/>
        <end position="173"/>
    </location>
</feature>
<dbReference type="RefSeq" id="WP_244443841.1">
    <property type="nucleotide sequence ID" value="NZ_CBTY010000009.1"/>
</dbReference>
<organism evidence="4 5">
    <name type="scientific">Candidatus Nitrosotenuis uzonensis</name>
    <dbReference type="NCBI Taxonomy" id="1407055"/>
    <lineage>
        <taxon>Archaea</taxon>
        <taxon>Nitrososphaerota</taxon>
        <taxon>Candidatus Nitrosotenuis</taxon>
    </lineage>
</organism>
<comment type="similarity">
    <text evidence="1">Belongs to the PGI/PMI family.</text>
</comment>
<comment type="caution">
    <text evidence="4">The sequence shown here is derived from an EMBL/GenBank/DDBJ whole genome shotgun (WGS) entry which is preliminary data.</text>
</comment>
<accession>V6AUV1</accession>
<sequence>MLSISTLKKVDKHGMHTVYDRWPQIAHSFYYTKHQPIDYKDIDHIVFAGMGGSGAIGDLFSAILSKTNIHVSLVKGYLLPKTVDANTLVITVSVSGNTVETLNILKSASKQKCKLVAFCSGGQMEKFCARKKIEHRLVENIHSPRSSLVNYVYSILGTLNSVIPIKKSDILESIASLEKLANKINSSNLSQTNPSLDVANWLSGIPLIYYPWGLQAAAVRFKSSLQENAKSHAIIEDVIEASHNGIVSWEKPSVVKPILLQGQDDYIKTKERWKIVKEYFTKNDIDYKEVISTHGSILTKLICLIYELDFASIYYAVLNDTDPSPVDSIGFIRKRL</sequence>
<dbReference type="InterPro" id="IPR001347">
    <property type="entry name" value="SIS_dom"/>
</dbReference>
<dbReference type="InterPro" id="IPR035484">
    <property type="entry name" value="SIS_PGI/PMI_1"/>
</dbReference>
<keyword evidence="5" id="KW-1185">Reference proteome</keyword>
<dbReference type="AlphaFoldDB" id="V6AUV1"/>
<gene>
    <name evidence="4" type="ORF">NITUZ_40475</name>
</gene>
<dbReference type="InterPro" id="IPR019490">
    <property type="entry name" value="Glu6P/Mann6P_isomerase_C"/>
</dbReference>
<dbReference type="GO" id="GO:0005975">
    <property type="term" value="P:carbohydrate metabolic process"/>
    <property type="evidence" value="ECO:0007669"/>
    <property type="project" value="InterPro"/>
</dbReference>
<dbReference type="Gene3D" id="3.40.50.10490">
    <property type="entry name" value="Glucose-6-phosphate isomerase like protein, domain 1"/>
    <property type="match status" value="2"/>
</dbReference>
<dbReference type="Pfam" id="PF01380">
    <property type="entry name" value="SIS"/>
    <property type="match status" value="1"/>
</dbReference>
<dbReference type="GO" id="GO:1901135">
    <property type="term" value="P:carbohydrate derivative metabolic process"/>
    <property type="evidence" value="ECO:0007669"/>
    <property type="project" value="InterPro"/>
</dbReference>
<dbReference type="CDD" id="cd05637">
    <property type="entry name" value="SIS_PGI_PMI_2"/>
    <property type="match status" value="1"/>
</dbReference>
<keyword evidence="2 4" id="KW-0413">Isomerase</keyword>
<protein>
    <submittedName>
        <fullName evidence="4">Transcriptional regulator, RpiR family</fullName>
        <ecNumber evidence="4">5.3.1.8</ecNumber>
    </submittedName>
</protein>
<evidence type="ECO:0000313" key="5">
    <source>
        <dbReference type="Proteomes" id="UP000018159"/>
    </source>
</evidence>
<name>V6AUV1_9ARCH</name>
<evidence type="ECO:0000259" key="3">
    <source>
        <dbReference type="PROSITE" id="PS51464"/>
    </source>
</evidence>
<evidence type="ECO:0000256" key="2">
    <source>
        <dbReference type="ARBA" id="ARBA00023235"/>
    </source>
</evidence>
<dbReference type="InterPro" id="IPR046348">
    <property type="entry name" value="SIS_dom_sf"/>
</dbReference>
<dbReference type="GO" id="GO:0004476">
    <property type="term" value="F:mannose-6-phosphate isomerase activity"/>
    <property type="evidence" value="ECO:0007669"/>
    <property type="project" value="UniProtKB-EC"/>
</dbReference>
<dbReference type="STRING" id="1407055.NITUZ_40475"/>
<dbReference type="Pfam" id="PF10432">
    <property type="entry name" value="bact-PGI_C"/>
    <property type="match status" value="1"/>
</dbReference>
<dbReference type="PROSITE" id="PS51464">
    <property type="entry name" value="SIS"/>
    <property type="match status" value="1"/>
</dbReference>
<proteinExistence type="inferred from homology"/>
<dbReference type="SUPFAM" id="SSF53697">
    <property type="entry name" value="SIS domain"/>
    <property type="match status" value="1"/>
</dbReference>
<dbReference type="EC" id="5.3.1.8" evidence="4"/>